<reference evidence="2 3" key="1">
    <citation type="submission" date="2019-12" db="EMBL/GenBank/DDBJ databases">
        <title>Whole genome shotgun sequence of Streptomyces hygroscopicus subsp. glebosus NBRC 13786.</title>
        <authorList>
            <person name="Ichikawa N."/>
            <person name="Kimura A."/>
            <person name="Kitahashi Y."/>
            <person name="Komaki H."/>
            <person name="Tamura T."/>
        </authorList>
    </citation>
    <scope>NUCLEOTIDE SEQUENCE [LARGE SCALE GENOMIC DNA]</scope>
    <source>
        <strain evidence="2 3">NBRC 13786</strain>
    </source>
</reference>
<keyword evidence="3" id="KW-1185">Reference proteome</keyword>
<sequence length="70" mass="7447">MAVMAPATIRVTSVSSSARTTRVSTIAPTVRSPAISRKSPGSDAAKRSQLCVPVRRIAARTLPYTPHFLP</sequence>
<dbReference type="AlphaFoldDB" id="A0A640SQ24"/>
<evidence type="ECO:0000256" key="1">
    <source>
        <dbReference type="SAM" id="MobiDB-lite"/>
    </source>
</evidence>
<protein>
    <submittedName>
        <fullName evidence="2">Uncharacterized protein</fullName>
    </submittedName>
</protein>
<evidence type="ECO:0000313" key="2">
    <source>
        <dbReference type="EMBL" id="GFE12196.1"/>
    </source>
</evidence>
<comment type="caution">
    <text evidence="2">The sequence shown here is derived from an EMBL/GenBank/DDBJ whole genome shotgun (WGS) entry which is preliminary data.</text>
</comment>
<feature type="region of interest" description="Disordered" evidence="1">
    <location>
        <begin position="14"/>
        <end position="48"/>
    </location>
</feature>
<accession>A0A640SQ24</accession>
<organism evidence="2 3">
    <name type="scientific">Streptomyces glebosus</name>
    <dbReference type="NCBI Taxonomy" id="249580"/>
    <lineage>
        <taxon>Bacteria</taxon>
        <taxon>Bacillati</taxon>
        <taxon>Actinomycetota</taxon>
        <taxon>Actinomycetes</taxon>
        <taxon>Kitasatosporales</taxon>
        <taxon>Streptomycetaceae</taxon>
        <taxon>Streptomyces</taxon>
    </lineage>
</organism>
<name>A0A640SQ24_9ACTN</name>
<evidence type="ECO:0000313" key="3">
    <source>
        <dbReference type="Proteomes" id="UP000430079"/>
    </source>
</evidence>
<gene>
    <name evidence="2" type="ORF">Sgleb_02430</name>
</gene>
<dbReference type="Proteomes" id="UP000430079">
    <property type="component" value="Unassembled WGS sequence"/>
</dbReference>
<feature type="compositionally biased region" description="Low complexity" evidence="1">
    <location>
        <begin position="14"/>
        <end position="27"/>
    </location>
</feature>
<proteinExistence type="predicted"/>
<dbReference type="EMBL" id="BLIO01000001">
    <property type="protein sequence ID" value="GFE12196.1"/>
    <property type="molecule type" value="Genomic_DNA"/>
</dbReference>